<evidence type="ECO:0000256" key="2">
    <source>
        <dbReference type="ARBA" id="ARBA00007193"/>
    </source>
</evidence>
<reference evidence="13" key="1">
    <citation type="submission" date="2021-12" db="EMBL/GenBank/DDBJ databases">
        <authorList>
            <person name="King R."/>
        </authorList>
    </citation>
    <scope>NUCLEOTIDE SEQUENCE</scope>
</reference>
<keyword evidence="11 12" id="KW-0407">Ion channel</keyword>
<dbReference type="InterPro" id="IPR001873">
    <property type="entry name" value="ENaC"/>
</dbReference>
<keyword evidence="7" id="KW-0915">Sodium</keyword>
<evidence type="ECO:0000313" key="13">
    <source>
        <dbReference type="EMBL" id="CAH0554021.1"/>
    </source>
</evidence>
<comment type="subcellular location">
    <subcellularLocation>
        <location evidence="1">Membrane</location>
        <topology evidence="1">Multi-pass membrane protein</topology>
    </subcellularLocation>
</comment>
<dbReference type="AlphaFoldDB" id="A0A9P0B0Y4"/>
<dbReference type="EMBL" id="OV121134">
    <property type="protein sequence ID" value="CAH0554021.1"/>
    <property type="molecule type" value="Genomic_DNA"/>
</dbReference>
<evidence type="ECO:0000256" key="8">
    <source>
        <dbReference type="ARBA" id="ARBA00023065"/>
    </source>
</evidence>
<dbReference type="Gene3D" id="1.10.287.820">
    <property type="entry name" value="Acid-sensing ion channel domain"/>
    <property type="match status" value="1"/>
</dbReference>
<keyword evidence="14" id="KW-1185">Reference proteome</keyword>
<evidence type="ECO:0000256" key="10">
    <source>
        <dbReference type="ARBA" id="ARBA00023201"/>
    </source>
</evidence>
<sequence>MTYTSETFLSTKSFLSLTREQRKCRKYDEAEDLPNSPLYSKKLCKIECRMRLCLKYCGCLPYYYRNFNGEKICNLTELYCLSQYEDELVTLRKGEKSLCNCDNVCESTLYNVYTAYCTEWLGESNLVIRLSQFPIIRYKGNLKLVG</sequence>
<dbReference type="Pfam" id="PF00858">
    <property type="entry name" value="ASC"/>
    <property type="match status" value="1"/>
</dbReference>
<evidence type="ECO:0000256" key="4">
    <source>
        <dbReference type="ARBA" id="ARBA00022461"/>
    </source>
</evidence>
<keyword evidence="5 12" id="KW-0812">Transmembrane</keyword>
<accession>A0A9P0B0Y4</accession>
<evidence type="ECO:0000256" key="3">
    <source>
        <dbReference type="ARBA" id="ARBA00022448"/>
    </source>
</evidence>
<proteinExistence type="inferred from homology"/>
<protein>
    <submittedName>
        <fullName evidence="13">Uncharacterized protein</fullName>
    </submittedName>
</protein>
<dbReference type="OrthoDB" id="6662555at2759"/>
<keyword evidence="4 12" id="KW-0894">Sodium channel</keyword>
<keyword evidence="9" id="KW-0472">Membrane</keyword>
<evidence type="ECO:0000313" key="14">
    <source>
        <dbReference type="Proteomes" id="UP001154078"/>
    </source>
</evidence>
<organism evidence="13 14">
    <name type="scientific">Brassicogethes aeneus</name>
    <name type="common">Rape pollen beetle</name>
    <name type="synonym">Meligethes aeneus</name>
    <dbReference type="NCBI Taxonomy" id="1431903"/>
    <lineage>
        <taxon>Eukaryota</taxon>
        <taxon>Metazoa</taxon>
        <taxon>Ecdysozoa</taxon>
        <taxon>Arthropoda</taxon>
        <taxon>Hexapoda</taxon>
        <taxon>Insecta</taxon>
        <taxon>Pterygota</taxon>
        <taxon>Neoptera</taxon>
        <taxon>Endopterygota</taxon>
        <taxon>Coleoptera</taxon>
        <taxon>Polyphaga</taxon>
        <taxon>Cucujiformia</taxon>
        <taxon>Nitidulidae</taxon>
        <taxon>Meligethinae</taxon>
        <taxon>Brassicogethes</taxon>
    </lineage>
</organism>
<comment type="similarity">
    <text evidence="2 12">Belongs to the amiloride-sensitive sodium channel (TC 1.A.6) family.</text>
</comment>
<dbReference type="GO" id="GO:0005272">
    <property type="term" value="F:sodium channel activity"/>
    <property type="evidence" value="ECO:0007669"/>
    <property type="project" value="UniProtKB-KW"/>
</dbReference>
<keyword evidence="6" id="KW-1133">Transmembrane helix</keyword>
<dbReference type="GO" id="GO:0016020">
    <property type="term" value="C:membrane"/>
    <property type="evidence" value="ECO:0007669"/>
    <property type="project" value="UniProtKB-SubCell"/>
</dbReference>
<name>A0A9P0B0Y4_BRAAE</name>
<gene>
    <name evidence="13" type="ORF">MELIAE_LOCUS5884</name>
</gene>
<evidence type="ECO:0000256" key="11">
    <source>
        <dbReference type="ARBA" id="ARBA00023303"/>
    </source>
</evidence>
<evidence type="ECO:0000256" key="1">
    <source>
        <dbReference type="ARBA" id="ARBA00004141"/>
    </source>
</evidence>
<keyword evidence="10 12" id="KW-0739">Sodium transport</keyword>
<evidence type="ECO:0000256" key="6">
    <source>
        <dbReference type="ARBA" id="ARBA00022989"/>
    </source>
</evidence>
<evidence type="ECO:0000256" key="9">
    <source>
        <dbReference type="ARBA" id="ARBA00023136"/>
    </source>
</evidence>
<keyword evidence="8 12" id="KW-0406">Ion transport</keyword>
<dbReference type="Proteomes" id="UP001154078">
    <property type="component" value="Chromosome 3"/>
</dbReference>
<evidence type="ECO:0000256" key="12">
    <source>
        <dbReference type="RuleBase" id="RU000679"/>
    </source>
</evidence>
<keyword evidence="3 12" id="KW-0813">Transport</keyword>
<evidence type="ECO:0000256" key="7">
    <source>
        <dbReference type="ARBA" id="ARBA00023053"/>
    </source>
</evidence>
<evidence type="ECO:0000256" key="5">
    <source>
        <dbReference type="ARBA" id="ARBA00022692"/>
    </source>
</evidence>